<gene>
    <name evidence="5" type="ORF">HXO88_07825</name>
</gene>
<accession>A0A930RCR8</accession>
<comment type="caution">
    <text evidence="5">The sequence shown here is derived from an EMBL/GenBank/DDBJ whole genome shotgun (WGS) entry which is preliminary data.</text>
</comment>
<dbReference type="AlphaFoldDB" id="A0A930RCR8"/>
<dbReference type="Gene3D" id="3.40.50.300">
    <property type="entry name" value="P-loop containing nucleotide triphosphate hydrolases"/>
    <property type="match status" value="1"/>
</dbReference>
<keyword evidence="2" id="KW-0547">Nucleotide-binding</keyword>
<dbReference type="GO" id="GO:0005524">
    <property type="term" value="F:ATP binding"/>
    <property type="evidence" value="ECO:0007669"/>
    <property type="project" value="UniProtKB-KW"/>
</dbReference>
<feature type="non-terminal residue" evidence="5">
    <location>
        <position position="110"/>
    </location>
</feature>
<dbReference type="InterPro" id="IPR003439">
    <property type="entry name" value="ABC_transporter-like_ATP-bd"/>
</dbReference>
<reference evidence="5" key="1">
    <citation type="submission" date="2020-04" db="EMBL/GenBank/DDBJ databases">
        <title>Deep metagenomics examines the oral microbiome during advanced dental caries in children, revealing novel taxa and co-occurrences with host molecules.</title>
        <authorList>
            <person name="Baker J.L."/>
            <person name="Morton J.T."/>
            <person name="Dinis M."/>
            <person name="Alvarez R."/>
            <person name="Tran N.C."/>
            <person name="Knight R."/>
            <person name="Edlund A."/>
        </authorList>
    </citation>
    <scope>NUCLEOTIDE SEQUENCE</scope>
    <source>
        <strain evidence="5">JCVI_23_bin.22</strain>
    </source>
</reference>
<proteinExistence type="predicted"/>
<dbReference type="InterPro" id="IPR027417">
    <property type="entry name" value="P-loop_NTPase"/>
</dbReference>
<dbReference type="InterPro" id="IPR050763">
    <property type="entry name" value="ABC_transporter_ATP-binding"/>
</dbReference>
<evidence type="ECO:0000256" key="1">
    <source>
        <dbReference type="ARBA" id="ARBA00022448"/>
    </source>
</evidence>
<dbReference type="EMBL" id="JABZYP010000036">
    <property type="protein sequence ID" value="MBF1713619.1"/>
    <property type="molecule type" value="Genomic_DNA"/>
</dbReference>
<organism evidence="5 6">
    <name type="scientific">Streptococcus intermedius</name>
    <dbReference type="NCBI Taxonomy" id="1338"/>
    <lineage>
        <taxon>Bacteria</taxon>
        <taxon>Bacillati</taxon>
        <taxon>Bacillota</taxon>
        <taxon>Bacilli</taxon>
        <taxon>Lactobacillales</taxon>
        <taxon>Streptococcaceae</taxon>
        <taxon>Streptococcus</taxon>
        <taxon>Streptococcus anginosus group</taxon>
    </lineage>
</organism>
<keyword evidence="3 5" id="KW-0067">ATP-binding</keyword>
<protein>
    <submittedName>
        <fullName evidence="5">ATP-binding cassette domain-containing protein</fullName>
    </submittedName>
</protein>
<dbReference type="Pfam" id="PF00005">
    <property type="entry name" value="ABC_tran"/>
    <property type="match status" value="1"/>
</dbReference>
<name>A0A930RCR8_STRIT</name>
<evidence type="ECO:0000256" key="2">
    <source>
        <dbReference type="ARBA" id="ARBA00022741"/>
    </source>
</evidence>
<dbReference type="SUPFAM" id="SSF52540">
    <property type="entry name" value="P-loop containing nucleoside triphosphate hydrolases"/>
    <property type="match status" value="1"/>
</dbReference>
<dbReference type="Proteomes" id="UP000721045">
    <property type="component" value="Unassembled WGS sequence"/>
</dbReference>
<evidence type="ECO:0000256" key="3">
    <source>
        <dbReference type="ARBA" id="ARBA00022840"/>
    </source>
</evidence>
<keyword evidence="1" id="KW-0813">Transport</keyword>
<dbReference type="PANTHER" id="PTHR42711">
    <property type="entry name" value="ABC TRANSPORTER ATP-BINDING PROTEIN"/>
    <property type="match status" value="1"/>
</dbReference>
<dbReference type="GO" id="GO:0016887">
    <property type="term" value="F:ATP hydrolysis activity"/>
    <property type="evidence" value="ECO:0007669"/>
    <property type="project" value="InterPro"/>
</dbReference>
<sequence length="110" mass="12232">MAMIEVEHLQKNFVKTVKEPGLKGALRSFIHPEKQTFEAVKDLTFEVPKGQILGFIGANGAGKSTTIKMLTGILKPTSGFCRINGKIPQDNRQDYVKDIGVVFGQRTQLW</sequence>
<dbReference type="PANTHER" id="PTHR42711:SF1">
    <property type="entry name" value="ABC-TRANSPORT PROTEIN, ATP-BINDING COMPONENT"/>
    <property type="match status" value="1"/>
</dbReference>
<evidence type="ECO:0000313" key="5">
    <source>
        <dbReference type="EMBL" id="MBF1713619.1"/>
    </source>
</evidence>
<evidence type="ECO:0000259" key="4">
    <source>
        <dbReference type="Pfam" id="PF00005"/>
    </source>
</evidence>
<evidence type="ECO:0000313" key="6">
    <source>
        <dbReference type="Proteomes" id="UP000721045"/>
    </source>
</evidence>
<feature type="domain" description="ABC transporter" evidence="4">
    <location>
        <begin position="40"/>
        <end position="105"/>
    </location>
</feature>